<dbReference type="SUPFAM" id="SSF48695">
    <property type="entry name" value="Multiheme cytochromes"/>
    <property type="match status" value="1"/>
</dbReference>
<gene>
    <name evidence="4" type="ORF">BA177_04235</name>
</gene>
<evidence type="ECO:0000259" key="3">
    <source>
        <dbReference type="Pfam" id="PF13435"/>
    </source>
</evidence>
<dbReference type="Gene3D" id="1.25.40.10">
    <property type="entry name" value="Tetratricopeptide repeat domain"/>
    <property type="match status" value="1"/>
</dbReference>
<dbReference type="KEGG" id="woc:BA177_04235"/>
<dbReference type="STRING" id="1548547.BA177_04235"/>
<dbReference type="AlphaFoldDB" id="A0A193LDL1"/>
<reference evidence="4 5" key="1">
    <citation type="submission" date="2016-06" db="EMBL/GenBank/DDBJ databases">
        <title>Complete genome sequence of a deep-branching marine Gamma Proteobacterium Woeseia oceani type strain XK5.</title>
        <authorList>
            <person name="Mu D."/>
            <person name="Du Z."/>
        </authorList>
    </citation>
    <scope>NUCLEOTIDE SEQUENCE [LARGE SCALE GENOMIC DNA]</scope>
    <source>
        <strain evidence="4 5">XK5</strain>
    </source>
</reference>
<dbReference type="PANTHER" id="PTHR35038">
    <property type="entry name" value="DISSIMILATORY SULFITE REDUCTASE SIRA"/>
    <property type="match status" value="1"/>
</dbReference>
<dbReference type="InterPro" id="IPR051829">
    <property type="entry name" value="Multiheme_Cytochr_ET"/>
</dbReference>
<dbReference type="PROSITE" id="PS51257">
    <property type="entry name" value="PROKAR_LIPOPROTEIN"/>
    <property type="match status" value="1"/>
</dbReference>
<evidence type="ECO:0000259" key="2">
    <source>
        <dbReference type="Pfam" id="PF09699"/>
    </source>
</evidence>
<dbReference type="SUPFAM" id="SSF48371">
    <property type="entry name" value="ARM repeat"/>
    <property type="match status" value="1"/>
</dbReference>
<evidence type="ECO:0000313" key="4">
    <source>
        <dbReference type="EMBL" id="ANO50526.1"/>
    </source>
</evidence>
<dbReference type="Gene3D" id="1.10.1130.10">
    <property type="entry name" value="Flavocytochrome C3, Chain A"/>
    <property type="match status" value="2"/>
</dbReference>
<dbReference type="RefSeq" id="WP_068613309.1">
    <property type="nucleotide sequence ID" value="NZ_CP016268.1"/>
</dbReference>
<keyword evidence="5" id="KW-1185">Reference proteome</keyword>
<dbReference type="OrthoDB" id="9814800at2"/>
<dbReference type="Proteomes" id="UP000092695">
    <property type="component" value="Chromosome"/>
</dbReference>
<dbReference type="Pfam" id="PF13435">
    <property type="entry name" value="Cytochrome_C554"/>
    <property type="match status" value="2"/>
</dbReference>
<dbReference type="InterPro" id="IPR036280">
    <property type="entry name" value="Multihaem_cyt_sf"/>
</dbReference>
<dbReference type="InterPro" id="IPR016024">
    <property type="entry name" value="ARM-type_fold"/>
</dbReference>
<dbReference type="Pfam" id="PF09699">
    <property type="entry name" value="Paired_CXXCH_1"/>
    <property type="match status" value="1"/>
</dbReference>
<dbReference type="EMBL" id="CP016268">
    <property type="protein sequence ID" value="ANO50526.1"/>
    <property type="molecule type" value="Genomic_DNA"/>
</dbReference>
<name>A0A193LDL1_9GAMM</name>
<proteinExistence type="predicted"/>
<feature type="domain" description="Cytochrome c-552/4" evidence="3">
    <location>
        <begin position="179"/>
        <end position="217"/>
    </location>
</feature>
<sequence>MRLSVPCARRWQVGIVLLWLVAGCDAPSPDNVSQPVAEFAGSDRCASCHENEFAGWQGSDHQLAMQPASNQSVLGNFDGASFDYYTTHATFEKDGERYLVVIQDAQGQRQEYEVTYTFGVRPLQQYLVDLPGGRKQALPYLWDTRPENKGGQRWYHLYPDEHITPGNPLHWTGPYFNWNQMCAECHSSNVDVGYDLASDTFSTTYSEVSVGCEACHGPGSLHIEKHENKADGPGSGFPVDLKTTGLAAWLMNPETGIAERQGDTRAHPQTEACGRCHARRSVIAEDYEYGQPLNDTHMPALLEAGLYHADGRIREEVYVYGSFLQSKMYAKGVACTDCHNPHTAGLRNDLQPDELCSQCHLPARFAADSHYGDSGSGCVDCHMPATTYMGVDDRRDHSFRIPGAGDAATHYGQIIATARSQPANALLLEGLRNTDYPAIARATLLTLLQPPLSSEGQRLLADSLDDPEPLVRIGALRALRNLPANDLLSYGSHLLRDTVRGVRIEAVATYLEVRDLLPREDLAVFDEVADEYRAAMLASASLTESLTNLAEFESRLGNSDPAGQYLQYAIQRDPGSAVAQHAYGLFLVRSGQATAALEYFEKAAVGMPANSRYVYVYGIALNSLGLEKAALELMQQAHEDFPEQADIGWALATMLRDRGKVEAARTVAQKMHHHSRPGRDFVLLEQSLGRLQGSDSSTE</sequence>
<feature type="domain" description="Doubled CXXCH motif" evidence="2">
    <location>
        <begin position="330"/>
        <end position="361"/>
    </location>
</feature>
<organism evidence="4 5">
    <name type="scientific">Woeseia oceani</name>
    <dbReference type="NCBI Taxonomy" id="1548547"/>
    <lineage>
        <taxon>Bacteria</taxon>
        <taxon>Pseudomonadati</taxon>
        <taxon>Pseudomonadota</taxon>
        <taxon>Gammaproteobacteria</taxon>
        <taxon>Woeseiales</taxon>
        <taxon>Woeseiaceae</taxon>
        <taxon>Woeseia</taxon>
    </lineage>
</organism>
<dbReference type="InterPro" id="IPR011990">
    <property type="entry name" value="TPR-like_helical_dom_sf"/>
</dbReference>
<protein>
    <submittedName>
        <fullName evidence="4">Uncharacterized protein</fullName>
    </submittedName>
</protein>
<dbReference type="PANTHER" id="PTHR35038:SF8">
    <property type="entry name" value="C-TYPE POLYHEME CYTOCHROME OMCC"/>
    <property type="match status" value="1"/>
</dbReference>
<accession>A0A193LDL1</accession>
<evidence type="ECO:0000256" key="1">
    <source>
        <dbReference type="ARBA" id="ARBA00022729"/>
    </source>
</evidence>
<keyword evidence="1" id="KW-0732">Signal</keyword>
<evidence type="ECO:0000313" key="5">
    <source>
        <dbReference type="Proteomes" id="UP000092695"/>
    </source>
</evidence>
<dbReference type="InterPro" id="IPR023155">
    <property type="entry name" value="Cyt_c-552/4"/>
</dbReference>
<dbReference type="GO" id="GO:0016491">
    <property type="term" value="F:oxidoreductase activity"/>
    <property type="evidence" value="ECO:0007669"/>
    <property type="project" value="TreeGrafter"/>
</dbReference>
<dbReference type="InterPro" id="IPR010177">
    <property type="entry name" value="Paired_CXXCH_1"/>
</dbReference>
<dbReference type="SUPFAM" id="SSF48452">
    <property type="entry name" value="TPR-like"/>
    <property type="match status" value="1"/>
</dbReference>
<feature type="domain" description="Cytochrome c-552/4" evidence="3">
    <location>
        <begin position="45"/>
        <end position="69"/>
    </location>
</feature>